<dbReference type="Pfam" id="PF08545">
    <property type="entry name" value="ACP_syn_III"/>
    <property type="match status" value="1"/>
</dbReference>
<sequence length="421" mass="44306">MPSAGRNSGGGLSTLRKPKVQILSIGTAQPSEKITPPEIISQLTARSTDFLSAKDQRAVQVRLQAFFQSTKLQCKPYSPSWSDIKGIQYAFAAAVEACDTTPEDIDLVLYCGCNKGFLEPSQAPFVTNALRIPHAHAFDVTEACAGFARSLEIADLYLSSGRARTVAIVSATAPPEEELIVKSVDDLSRKLSSLTVSCCATATIVGRLGHQIDGMGLELVRNTDSLGVTMGSIPTKHFRDFLADNTGTDEWVSADGKLSAKDARAHLEDETFTVFSGPLFASGRQLTAKCLGSMSPEQKDGKVFVTHSAATDTAYAGLGIPEDANHLNLYSTMGNCADSTLPLSIATGVLEGRLQAGDQISFVLPASGNTCVAGCVHLPAGTKAGDSISLKEGGVILNSVCLSEHHLDTVGVLSSLASLDL</sequence>
<evidence type="ECO:0000313" key="3">
    <source>
        <dbReference type="Proteomes" id="UP001485043"/>
    </source>
</evidence>
<feature type="domain" description="Beta-ketoacyl-[acyl-carrier-protein] synthase III N-terminal" evidence="1">
    <location>
        <begin position="138"/>
        <end position="172"/>
    </location>
</feature>
<dbReference type="Proteomes" id="UP001485043">
    <property type="component" value="Unassembled WGS sequence"/>
</dbReference>
<dbReference type="InterPro" id="IPR013751">
    <property type="entry name" value="ACP_syn_III_N"/>
</dbReference>
<dbReference type="SUPFAM" id="SSF53901">
    <property type="entry name" value="Thiolase-like"/>
    <property type="match status" value="1"/>
</dbReference>
<accession>A0AAW1SQ99</accession>
<comment type="caution">
    <text evidence="2">The sequence shown here is derived from an EMBL/GenBank/DDBJ whole genome shotgun (WGS) entry which is preliminary data.</text>
</comment>
<reference evidence="2 3" key="1">
    <citation type="journal article" date="2024" name="Nat. Commun.">
        <title>Phylogenomics reveals the evolutionary origins of lichenization in chlorophyte algae.</title>
        <authorList>
            <person name="Puginier C."/>
            <person name="Libourel C."/>
            <person name="Otte J."/>
            <person name="Skaloud P."/>
            <person name="Haon M."/>
            <person name="Grisel S."/>
            <person name="Petersen M."/>
            <person name="Berrin J.G."/>
            <person name="Delaux P.M."/>
            <person name="Dal Grande F."/>
            <person name="Keller J."/>
        </authorList>
    </citation>
    <scope>NUCLEOTIDE SEQUENCE [LARGE SCALE GENOMIC DNA]</scope>
    <source>
        <strain evidence="2 3">SAG 2523</strain>
    </source>
</reference>
<dbReference type="GO" id="GO:0004315">
    <property type="term" value="F:3-oxoacyl-[acyl-carrier-protein] synthase activity"/>
    <property type="evidence" value="ECO:0007669"/>
    <property type="project" value="InterPro"/>
</dbReference>
<dbReference type="GO" id="GO:0044550">
    <property type="term" value="P:secondary metabolite biosynthetic process"/>
    <property type="evidence" value="ECO:0007669"/>
    <property type="project" value="TreeGrafter"/>
</dbReference>
<protein>
    <recommendedName>
        <fullName evidence="1">Beta-ketoacyl-[acyl-carrier-protein] synthase III N-terminal domain-containing protein</fullName>
    </recommendedName>
</protein>
<organism evidence="2 3">
    <name type="scientific">Apatococcus fuscideae</name>
    <dbReference type="NCBI Taxonomy" id="2026836"/>
    <lineage>
        <taxon>Eukaryota</taxon>
        <taxon>Viridiplantae</taxon>
        <taxon>Chlorophyta</taxon>
        <taxon>core chlorophytes</taxon>
        <taxon>Trebouxiophyceae</taxon>
        <taxon>Chlorellales</taxon>
        <taxon>Chlorellaceae</taxon>
        <taxon>Apatococcus</taxon>
    </lineage>
</organism>
<keyword evidence="3" id="KW-1185">Reference proteome</keyword>
<gene>
    <name evidence="2" type="ORF">WJX84_007075</name>
</gene>
<evidence type="ECO:0000313" key="2">
    <source>
        <dbReference type="EMBL" id="KAK9852852.1"/>
    </source>
</evidence>
<evidence type="ECO:0000259" key="1">
    <source>
        <dbReference type="Pfam" id="PF08545"/>
    </source>
</evidence>
<dbReference type="EMBL" id="JALJOV010001169">
    <property type="protein sequence ID" value="KAK9852852.1"/>
    <property type="molecule type" value="Genomic_DNA"/>
</dbReference>
<dbReference type="Gene3D" id="3.40.47.10">
    <property type="match status" value="2"/>
</dbReference>
<dbReference type="PANTHER" id="PTHR34069:SF3">
    <property type="entry name" value="ACYL-COA:ACYL-COA ALKYLTRANSFERASE"/>
    <property type="match status" value="1"/>
</dbReference>
<name>A0AAW1SQ99_9CHLO</name>
<dbReference type="InterPro" id="IPR016039">
    <property type="entry name" value="Thiolase-like"/>
</dbReference>
<dbReference type="GO" id="GO:0006633">
    <property type="term" value="P:fatty acid biosynthetic process"/>
    <property type="evidence" value="ECO:0007669"/>
    <property type="project" value="InterPro"/>
</dbReference>
<dbReference type="PANTHER" id="PTHR34069">
    <property type="entry name" value="3-OXOACYL-[ACYL-CARRIER-PROTEIN] SYNTHASE 3"/>
    <property type="match status" value="1"/>
</dbReference>
<dbReference type="AlphaFoldDB" id="A0AAW1SQ99"/>
<proteinExistence type="predicted"/>